<evidence type="ECO:0000256" key="1">
    <source>
        <dbReference type="ARBA" id="ARBA00004651"/>
    </source>
</evidence>
<dbReference type="EMBL" id="WXEY01000013">
    <property type="protein sequence ID" value="MZP30414.1"/>
    <property type="molecule type" value="Genomic_DNA"/>
</dbReference>
<feature type="transmembrane region" description="Helical" evidence="8">
    <location>
        <begin position="91"/>
        <end position="112"/>
    </location>
</feature>
<evidence type="ECO:0000256" key="5">
    <source>
        <dbReference type="ARBA" id="ARBA00022692"/>
    </source>
</evidence>
<evidence type="ECO:0000313" key="10">
    <source>
        <dbReference type="EMBL" id="MZP30414.1"/>
    </source>
</evidence>
<dbReference type="PRINTS" id="PR01036">
    <property type="entry name" value="TCRTETB"/>
</dbReference>
<dbReference type="NCBIfam" id="TIGR00711">
    <property type="entry name" value="efflux_EmrB"/>
    <property type="match status" value="1"/>
</dbReference>
<dbReference type="GO" id="GO:0022857">
    <property type="term" value="F:transmembrane transporter activity"/>
    <property type="evidence" value="ECO:0007669"/>
    <property type="project" value="InterPro"/>
</dbReference>
<dbReference type="InterPro" id="IPR011701">
    <property type="entry name" value="MFS"/>
</dbReference>
<comment type="caution">
    <text evidence="10">The sequence shown here is derived from an EMBL/GenBank/DDBJ whole genome shotgun (WGS) entry which is preliminary data.</text>
</comment>
<feature type="transmembrane region" description="Helical" evidence="8">
    <location>
        <begin position="315"/>
        <end position="333"/>
    </location>
</feature>
<feature type="domain" description="Major facilitator superfamily (MFS) profile" evidence="9">
    <location>
        <begin position="1"/>
        <end position="446"/>
    </location>
</feature>
<dbReference type="AlphaFoldDB" id="A0A845L6F6"/>
<sequence length="446" mass="46698">MTAGVMGPIDGSVVNVALPTFSQVFGVGLHTVSWVTMSYLLVLGSLILTYGRLGDIYGFKRILLIGIALFTAASALCALAPTIWALVAFRALQAVGAGMFMAVGPAIIASVFPPQERGRALGTNGMVVAVGLALGPTLGGFLLTWAGWKAIFLINIPVGLIGFLLCLRMVPARRDPRPQSFDLTGAALGFVTLGSFLLAGSYGEDWGWTSPLILTLVALFAFGAVAFVTWERRVEQPMLDLDLFKNRVFSSANFAGLMNFMALSSMMFLLPFFMQQVLQYDAGRIGMILSVSPALMLFMSPLSGTLSDKLGTRRLAFAGQSLVAVALLLMAGLRPDAQAVDILWRLSIFGLGAGVFMAPNNSAVMGSVPRHRLGIGSGVLATVRNVGMVLGIAVSSALVTWQAGVHTAPGAIDGVAGFMTGLRTAFLAGALLAAAGAFASLARGDE</sequence>
<dbReference type="SUPFAM" id="SSF103473">
    <property type="entry name" value="MFS general substrate transporter"/>
    <property type="match status" value="2"/>
</dbReference>
<dbReference type="Gene3D" id="1.20.1250.20">
    <property type="entry name" value="MFS general substrate transporter like domains"/>
    <property type="match status" value="1"/>
</dbReference>
<feature type="transmembrane region" description="Helical" evidence="8">
    <location>
        <begin position="124"/>
        <end position="145"/>
    </location>
</feature>
<feature type="transmembrane region" description="Helical" evidence="8">
    <location>
        <begin position="151"/>
        <end position="171"/>
    </location>
</feature>
<dbReference type="Proteomes" id="UP000463470">
    <property type="component" value="Unassembled WGS sequence"/>
</dbReference>
<feature type="transmembrane region" description="Helical" evidence="8">
    <location>
        <begin position="379"/>
        <end position="401"/>
    </location>
</feature>
<dbReference type="Pfam" id="PF07690">
    <property type="entry name" value="MFS_1"/>
    <property type="match status" value="1"/>
</dbReference>
<dbReference type="PANTHER" id="PTHR42718">
    <property type="entry name" value="MAJOR FACILITATOR SUPERFAMILY MULTIDRUG TRANSPORTER MFSC"/>
    <property type="match status" value="1"/>
</dbReference>
<dbReference type="PROSITE" id="PS50850">
    <property type="entry name" value="MFS"/>
    <property type="match status" value="1"/>
</dbReference>
<feature type="transmembrane region" description="Helical" evidence="8">
    <location>
        <begin position="251"/>
        <end position="273"/>
    </location>
</feature>
<evidence type="ECO:0000256" key="3">
    <source>
        <dbReference type="ARBA" id="ARBA00022448"/>
    </source>
</evidence>
<feature type="transmembrane region" description="Helical" evidence="8">
    <location>
        <begin position="339"/>
        <end position="358"/>
    </location>
</feature>
<dbReference type="Gene3D" id="1.20.1720.10">
    <property type="entry name" value="Multidrug resistance protein D"/>
    <property type="match status" value="1"/>
</dbReference>
<gene>
    <name evidence="10" type="ORF">GTO91_11890</name>
</gene>
<evidence type="ECO:0000256" key="8">
    <source>
        <dbReference type="SAM" id="Phobius"/>
    </source>
</evidence>
<comment type="similarity">
    <text evidence="2">Belongs to the major facilitator superfamily. EmrB family.</text>
</comment>
<keyword evidence="6 8" id="KW-1133">Transmembrane helix</keyword>
<keyword evidence="7 8" id="KW-0472">Membrane</keyword>
<organism evidence="10 11">
    <name type="scientific">Heliomicrobium undosum</name>
    <dbReference type="NCBI Taxonomy" id="121734"/>
    <lineage>
        <taxon>Bacteria</taxon>
        <taxon>Bacillati</taxon>
        <taxon>Bacillota</taxon>
        <taxon>Clostridia</taxon>
        <taxon>Eubacteriales</taxon>
        <taxon>Heliobacteriaceae</taxon>
        <taxon>Heliomicrobium</taxon>
    </lineage>
</organism>
<feature type="transmembrane region" description="Helical" evidence="8">
    <location>
        <begin position="62"/>
        <end position="85"/>
    </location>
</feature>
<feature type="transmembrane region" description="Helical" evidence="8">
    <location>
        <begin position="208"/>
        <end position="230"/>
    </location>
</feature>
<keyword evidence="3" id="KW-0813">Transport</keyword>
<dbReference type="PANTHER" id="PTHR42718:SF9">
    <property type="entry name" value="MAJOR FACILITATOR SUPERFAMILY MULTIDRUG TRANSPORTER MFSC"/>
    <property type="match status" value="1"/>
</dbReference>
<dbReference type="InterPro" id="IPR020846">
    <property type="entry name" value="MFS_dom"/>
</dbReference>
<dbReference type="GO" id="GO:0005886">
    <property type="term" value="C:plasma membrane"/>
    <property type="evidence" value="ECO:0007669"/>
    <property type="project" value="UniProtKB-SubCell"/>
</dbReference>
<comment type="subcellular location">
    <subcellularLocation>
        <location evidence="1">Cell membrane</location>
        <topology evidence="1">Multi-pass membrane protein</topology>
    </subcellularLocation>
</comment>
<feature type="transmembrane region" description="Helical" evidence="8">
    <location>
        <begin position="285"/>
        <end position="303"/>
    </location>
</feature>
<evidence type="ECO:0000256" key="4">
    <source>
        <dbReference type="ARBA" id="ARBA00022475"/>
    </source>
</evidence>
<proteinExistence type="inferred from homology"/>
<evidence type="ECO:0000313" key="11">
    <source>
        <dbReference type="Proteomes" id="UP000463470"/>
    </source>
</evidence>
<dbReference type="InterPro" id="IPR004638">
    <property type="entry name" value="EmrB-like"/>
</dbReference>
<reference evidence="10 11" key="1">
    <citation type="submission" date="2020-01" db="EMBL/GenBank/DDBJ databases">
        <title>Whole-genome sequence of Heliobacterium undosum DSM 13378.</title>
        <authorList>
            <person name="Kyndt J.A."/>
            <person name="Meyer T.E."/>
        </authorList>
    </citation>
    <scope>NUCLEOTIDE SEQUENCE [LARGE SCALE GENOMIC DNA]</scope>
    <source>
        <strain evidence="10 11">DSM 13378</strain>
    </source>
</reference>
<evidence type="ECO:0000259" key="9">
    <source>
        <dbReference type="PROSITE" id="PS50850"/>
    </source>
</evidence>
<dbReference type="InterPro" id="IPR036259">
    <property type="entry name" value="MFS_trans_sf"/>
</dbReference>
<feature type="transmembrane region" description="Helical" evidence="8">
    <location>
        <begin position="31"/>
        <end position="50"/>
    </location>
</feature>
<keyword evidence="11" id="KW-1185">Reference proteome</keyword>
<evidence type="ECO:0000256" key="2">
    <source>
        <dbReference type="ARBA" id="ARBA00008537"/>
    </source>
</evidence>
<feature type="transmembrane region" description="Helical" evidence="8">
    <location>
        <begin position="421"/>
        <end position="442"/>
    </location>
</feature>
<protein>
    <submittedName>
        <fullName evidence="10">DHA2 family efflux MFS transporter permease subunit</fullName>
    </submittedName>
</protein>
<evidence type="ECO:0000256" key="7">
    <source>
        <dbReference type="ARBA" id="ARBA00023136"/>
    </source>
</evidence>
<evidence type="ECO:0000256" key="6">
    <source>
        <dbReference type="ARBA" id="ARBA00022989"/>
    </source>
</evidence>
<keyword evidence="4" id="KW-1003">Cell membrane</keyword>
<keyword evidence="5 8" id="KW-0812">Transmembrane</keyword>
<name>A0A845L6F6_9FIRM</name>
<dbReference type="CDD" id="cd17321">
    <property type="entry name" value="MFS_MMR_MDR_like"/>
    <property type="match status" value="1"/>
</dbReference>
<feature type="transmembrane region" description="Helical" evidence="8">
    <location>
        <begin position="183"/>
        <end position="202"/>
    </location>
</feature>
<accession>A0A845L6F6</accession>
<dbReference type="OrthoDB" id="102502at2"/>